<dbReference type="SUPFAM" id="SSF52540">
    <property type="entry name" value="P-loop containing nucleoside triphosphate hydrolases"/>
    <property type="match status" value="4"/>
</dbReference>
<dbReference type="InterPro" id="IPR035706">
    <property type="entry name" value="AAA_9"/>
</dbReference>
<evidence type="ECO:0000256" key="14">
    <source>
        <dbReference type="ARBA" id="ARBA00023212"/>
    </source>
</evidence>
<dbReference type="GO" id="GO:0003341">
    <property type="term" value="P:cilium movement"/>
    <property type="evidence" value="ECO:0007669"/>
    <property type="project" value="UniProtKB-ARBA"/>
</dbReference>
<dbReference type="Gene3D" id="1.20.58.1120">
    <property type="match status" value="1"/>
</dbReference>
<evidence type="ECO:0000256" key="8">
    <source>
        <dbReference type="ARBA" id="ARBA00022840"/>
    </source>
</evidence>
<evidence type="ECO:0000256" key="7">
    <source>
        <dbReference type="ARBA" id="ARBA00022741"/>
    </source>
</evidence>
<dbReference type="InterPro" id="IPR042222">
    <property type="entry name" value="Dynein_2_N"/>
</dbReference>
<dbReference type="FunFam" id="3.40.50.300:FF:000063">
    <property type="entry name" value="dynein heavy chain 6, axonemal"/>
    <property type="match status" value="1"/>
</dbReference>
<evidence type="ECO:0000313" key="19">
    <source>
        <dbReference type="EMBL" id="PFH38038.1"/>
    </source>
</evidence>
<dbReference type="FunFam" id="3.20.180.20:FF:000003">
    <property type="entry name" value="Dynein heavy chain 12, axonemal"/>
    <property type="match status" value="1"/>
</dbReference>
<evidence type="ECO:0000256" key="16">
    <source>
        <dbReference type="SAM" id="Coils"/>
    </source>
</evidence>
<dbReference type="Gene3D" id="1.10.287.2620">
    <property type="match status" value="1"/>
</dbReference>
<dbReference type="Pfam" id="PF12781">
    <property type="entry name" value="AAA_9"/>
    <property type="match status" value="1"/>
</dbReference>
<evidence type="ECO:0000259" key="18">
    <source>
        <dbReference type="SMART" id="SM00382"/>
    </source>
</evidence>
<dbReference type="Pfam" id="PF08393">
    <property type="entry name" value="DHC_N2"/>
    <property type="match status" value="1"/>
</dbReference>
<dbReference type="Gene3D" id="1.20.920.30">
    <property type="match status" value="1"/>
</dbReference>
<dbReference type="Pfam" id="PF03028">
    <property type="entry name" value="Dynein_heavy"/>
    <property type="match status" value="1"/>
</dbReference>
<gene>
    <name evidence="19" type="ORF">BESB_003790</name>
</gene>
<dbReference type="RefSeq" id="XP_029222047.1">
    <property type="nucleotide sequence ID" value="XM_029359134.1"/>
</dbReference>
<dbReference type="Gene3D" id="1.20.920.20">
    <property type="match status" value="1"/>
</dbReference>
<dbReference type="GO" id="GO:0008569">
    <property type="term" value="F:minus-end-directed microtubule motor activity"/>
    <property type="evidence" value="ECO:0007669"/>
    <property type="project" value="InterPro"/>
</dbReference>
<dbReference type="FunFam" id="1.10.8.710:FF:000004">
    <property type="entry name" value="Dynein axonemal heavy chain 6"/>
    <property type="match status" value="1"/>
</dbReference>
<dbReference type="FunFam" id="1.20.920.20:FF:000006">
    <property type="entry name" value="Dynein, axonemal, heavy chain 6"/>
    <property type="match status" value="1"/>
</dbReference>
<evidence type="ECO:0000256" key="17">
    <source>
        <dbReference type="SAM" id="MobiDB-lite"/>
    </source>
</evidence>
<dbReference type="GO" id="GO:0031514">
    <property type="term" value="C:motile cilium"/>
    <property type="evidence" value="ECO:0007669"/>
    <property type="project" value="UniProtKB-SubCell"/>
</dbReference>
<evidence type="ECO:0000256" key="4">
    <source>
        <dbReference type="ARBA" id="ARBA00022490"/>
    </source>
</evidence>
<keyword evidence="7" id="KW-0547">Nucleotide-binding</keyword>
<dbReference type="GO" id="GO:0005524">
    <property type="term" value="F:ATP binding"/>
    <property type="evidence" value="ECO:0007669"/>
    <property type="project" value="UniProtKB-KW"/>
</dbReference>
<dbReference type="FunFam" id="3.10.490.20:FF:000009">
    <property type="entry name" value="Dynein heavy chain 4"/>
    <property type="match status" value="1"/>
</dbReference>
<feature type="domain" description="AAA+ ATPase" evidence="18">
    <location>
        <begin position="1477"/>
        <end position="1621"/>
    </location>
</feature>
<dbReference type="STRING" id="94643.A0A2A9MHM3"/>
<dbReference type="GO" id="GO:0005874">
    <property type="term" value="C:microtubule"/>
    <property type="evidence" value="ECO:0007669"/>
    <property type="project" value="UniProtKB-KW"/>
</dbReference>
<evidence type="ECO:0000256" key="15">
    <source>
        <dbReference type="ARBA" id="ARBA00023273"/>
    </source>
</evidence>
<dbReference type="Gene3D" id="1.10.8.720">
    <property type="entry name" value="Region D6 of dynein motor"/>
    <property type="match status" value="1"/>
</dbReference>
<dbReference type="InterPro" id="IPR024743">
    <property type="entry name" value="Dynein_HC_stalk"/>
</dbReference>
<feature type="coiled-coil region" evidence="16">
    <location>
        <begin position="3249"/>
        <end position="3311"/>
    </location>
</feature>
<keyword evidence="15" id="KW-0966">Cell projection</keyword>
<keyword evidence="11 16" id="KW-0175">Coiled coil</keyword>
<evidence type="ECO:0000256" key="9">
    <source>
        <dbReference type="ARBA" id="ARBA00022846"/>
    </source>
</evidence>
<keyword evidence="10" id="KW-0243">Dynein</keyword>
<dbReference type="InterPro" id="IPR043157">
    <property type="entry name" value="Dynein_AAA1S"/>
</dbReference>
<dbReference type="FunFam" id="3.40.50.300:FF:000049">
    <property type="entry name" value="Dynein, axonemal, heavy chain 5"/>
    <property type="match status" value="1"/>
</dbReference>
<keyword evidence="8" id="KW-0067">ATP-binding</keyword>
<dbReference type="PANTHER" id="PTHR22878:SF73">
    <property type="entry name" value="DYNEIN AXONEMAL HEAVY CHAIN 1"/>
    <property type="match status" value="1"/>
</dbReference>
<dbReference type="InterPro" id="IPR003593">
    <property type="entry name" value="AAA+_ATPase"/>
</dbReference>
<accession>A0A2A9MHM3</accession>
<dbReference type="Pfam" id="PF12775">
    <property type="entry name" value="AAA_7"/>
    <property type="match status" value="1"/>
</dbReference>
<dbReference type="InterPro" id="IPR035699">
    <property type="entry name" value="AAA_6"/>
</dbReference>
<keyword evidence="9" id="KW-0282">Flagellum</keyword>
<dbReference type="GO" id="GO:0045505">
    <property type="term" value="F:dynein intermediate chain binding"/>
    <property type="evidence" value="ECO:0007669"/>
    <property type="project" value="InterPro"/>
</dbReference>
<dbReference type="InterPro" id="IPR043160">
    <property type="entry name" value="Dynein_C_barrel"/>
</dbReference>
<feature type="coiled-coil region" evidence="16">
    <location>
        <begin position="2934"/>
        <end position="2982"/>
    </location>
</feature>
<evidence type="ECO:0000256" key="5">
    <source>
        <dbReference type="ARBA" id="ARBA00022701"/>
    </source>
</evidence>
<dbReference type="Pfam" id="PF18198">
    <property type="entry name" value="AAA_lid_11"/>
    <property type="match status" value="1"/>
</dbReference>
<comment type="similarity">
    <text evidence="3">Belongs to the dynein heavy chain family.</text>
</comment>
<dbReference type="GeneID" id="40305442"/>
<feature type="domain" description="AAA+ ATPase" evidence="18">
    <location>
        <begin position="2107"/>
        <end position="2254"/>
    </location>
</feature>
<evidence type="ECO:0000256" key="12">
    <source>
        <dbReference type="ARBA" id="ARBA00023069"/>
    </source>
</evidence>
<dbReference type="Pfam" id="PF12774">
    <property type="entry name" value="AAA_6"/>
    <property type="match status" value="1"/>
</dbReference>
<dbReference type="Gene3D" id="6.10.140.1060">
    <property type="match status" value="1"/>
</dbReference>
<keyword evidence="5" id="KW-0493">Microtubule</keyword>
<dbReference type="InterPro" id="IPR026983">
    <property type="entry name" value="DHC"/>
</dbReference>
<dbReference type="InterPro" id="IPR004273">
    <property type="entry name" value="Dynein_heavy_D6_P-loop"/>
</dbReference>
<dbReference type="Pfam" id="PF18199">
    <property type="entry name" value="Dynein_C"/>
    <property type="match status" value="1"/>
</dbReference>
<dbReference type="InterPro" id="IPR027417">
    <property type="entry name" value="P-loop_NTPase"/>
</dbReference>
<evidence type="ECO:0000256" key="6">
    <source>
        <dbReference type="ARBA" id="ARBA00022737"/>
    </source>
</evidence>
<dbReference type="FunFam" id="1.20.58.1120:FF:000001">
    <property type="entry name" value="dynein heavy chain 2, axonemal"/>
    <property type="match status" value="1"/>
</dbReference>
<dbReference type="KEGG" id="bbes:BESB_003790"/>
<dbReference type="EMBL" id="NWUJ01000001">
    <property type="protein sequence ID" value="PFH38038.1"/>
    <property type="molecule type" value="Genomic_DNA"/>
</dbReference>
<dbReference type="InterPro" id="IPR042219">
    <property type="entry name" value="AAA_lid_11_sf"/>
</dbReference>
<organism evidence="19 20">
    <name type="scientific">Besnoitia besnoiti</name>
    <name type="common">Apicomplexan protozoan</name>
    <dbReference type="NCBI Taxonomy" id="94643"/>
    <lineage>
        <taxon>Eukaryota</taxon>
        <taxon>Sar</taxon>
        <taxon>Alveolata</taxon>
        <taxon>Apicomplexa</taxon>
        <taxon>Conoidasida</taxon>
        <taxon>Coccidia</taxon>
        <taxon>Eucoccidiorida</taxon>
        <taxon>Eimeriorina</taxon>
        <taxon>Sarcocystidae</taxon>
        <taxon>Besnoitia</taxon>
    </lineage>
</organism>
<evidence type="ECO:0000256" key="1">
    <source>
        <dbReference type="ARBA" id="ARBA00004230"/>
    </source>
</evidence>
<reference evidence="19 20" key="1">
    <citation type="submission" date="2017-09" db="EMBL/GenBank/DDBJ databases">
        <title>Genome sequencing of Besnoitia besnoiti strain Bb-Ger1.</title>
        <authorList>
            <person name="Schares G."/>
            <person name="Venepally P."/>
            <person name="Lorenzi H.A."/>
        </authorList>
    </citation>
    <scope>NUCLEOTIDE SEQUENCE [LARGE SCALE GENOMIC DNA]</scope>
    <source>
        <strain evidence="19 20">Bb-Ger1</strain>
    </source>
</reference>
<dbReference type="Pfam" id="PF17857">
    <property type="entry name" value="AAA_lid_1"/>
    <property type="match status" value="1"/>
</dbReference>
<sequence>MRLNSEVSGDSHPPRSVPSRLTSSTSLEAQLPFAARAQRGIYSEVLRPTPIKEVQLANRGPPERVFVTGRRELPFLPVGNFRSTGDAGRVLAAPVPLAVANAKPKVIEPFEQIPAHAPRKVTVERRRRLYASLDIEELLLERGIDYANPEFDSQRWLPLEPFDDSTYDDRSPEEWISLGYDEHGQFLPLEAKGLWWNDDGCAKWKECHVYGFDQETKTFTVRWVALDGGQGTDSSTTRLRMQLLFNVEDPVKFANRLAAAHQSRRWAESLIQYNYYIDNMPTEDVRALDADQEKRIAASAQNIQKIRQARNLSVKPLLNEINLMFARTMNKIALDKHMTRNRLDPMYKDLELPPRPLTPPPPEFGVVDTPPQDFTGIFSSFCFSSLYVKPEVIHALTEIRAECNAILGRCIFNVQLNKAMKLEEFKQTQRSSISQLSFDLQETWAQSVQRIVVKHFADVSKGWFSIYETNKETYDYGKVKKMLLVASFLMQDSLRYMTMASLEAFTQMLESYRPQEITISSVSEVRAPPGRRGSPAVSCSGDGSVEVENCGIFALDLTRSPDDKSFQFNVAPTHFLRAVLDIFEKGIVQMGDVPQPEKLILPHLFKNQPKHVLASVSLDEPGVQEYRRRVEQAVSFYFPHLDRFLALFEAYLDILRLSPDETVQQIEQRVSGASASEQLKQLANEYFQKETDLTQEIPDFTVIGAFRLNCCDIKRFLAQKLHAVGSLILDVIAKRFRDNCTQTLDQFRGIFATLKKRPRNIEELTDMKEFIGDIPLKLERLAFDIKSNLRTFEILEDFKYKLYLEDHSIRWKMFGSPLETLTLMAETEVALDKERQKFLEDLLTQQTEFEETLQDLEGIVASFAQYSEMSKLEEISENVASVNERIEMSVKAAKLYNTRETLFAQPVTDYSRVHKLVKDFEPFSNLWTIAFEWSKSKVQWYEGPFEAINAPAMEKQVYGDLKKLHKVTRVLREKEFLEVLDRAETILHEFERFAPLVPVVVALRNEGMRDRHWEKVSEALGAPISSEMENFCLRHLLELKVADFSAAIVETGELAAREFLIEKALKKMKVDWKVVAFNVKETYRATDTYILRGTDEILALFDEHIMTTQTLQFSAYKKPFAEEIEAWASTLLLASETLDEWLKCQRSWMYLQPIFESPDIMKQLPSETKRFKSVDTAWRVLMRHTSESPGALAACSAYGLLDKLRDANKNLNKVTHGLESYLALKRSQFARFYFLSNDELLEILSETQDPTRVQPFLCKVFENINRLVFDDAMNAVAMLSAEGERVDFPQPLSTSEKSVERWMGELEATMRQAVWEVLLRATTAYADAKRVEWIQQHPSQAVLNGSQIHWTSEVEEAIQTQTLHTYLQKLNQQLMDLVALVRGRLNKMQSITVGALIVIDVHAKDVAQKLFEARIASPSSFEWISQLRYYWRDENCWVQCVQSEFPYGYEYLGNTFRLVITPLTDMCYMTLLGAQQLNLGGAPAGPAGTGKTETTKDLAKAVARQCVVFNCSDMMDHLMVGKFFKGLASSGAWCCFDEFNRINIEVLSVIAQQLLILFGAKAQLTDFTETTEIEFEGSNIVVFPTFNVFITMNPGYAGRTELPDNLKALFRPMAMMVPDYGMIGEIMLYSFGFEKARELARKMVVTFKLASEQLSAQDHYDYGMRAVRSVINAAGLLKRQQPEMDEQQLLLRALRDVNVPKFLTGDLPLFENIIVDLFPGVAQPCVDRTLLLEKVHALAREANLQTVPAFIEKLTQLYDTVQVRHGLMLVGPAGGGKTETYRLLAKAMTALKGTEGFQAVHINTLNPKSLTIGQLYGQFNDLTHEWNDGVAAVLLRQAVRDTSPDLHWIMFDGPVDALWIESMNSVLDDNKKLCLNSGEIVALTNRITMMFEVEDLAVASPATVSRCGMVYMEPQALGLSALVASWLHTLPPTFSAEARELLSQLFDAFLEPAVSFLRAHCKELIRTVDNNLCASCLTLLDCLLAPFYPIEDRVPSKAALDGLASRLPSVFVFALTWSVGATTDSAGRQKFNAWLMESLADQQVALAFPKDATIYDACYGVEEGVWRRWEETRDALVIPRDASYEQIVVPTPDSIRMTHVLQTLLQKSRHVLCAGPTGTGKTVNIAEFLCKGDPERFETIAVTFSAQTHVNHTQDMIDGRMEKRRRGVFGPPAGKTAVIFVDDLNMPRKEEFGAQPPLELLRQWFDHKGWYDRKNLTFFEVVDSVFVAAMGPPGGGRTEISSRVLRHFNLLTYTAMEDASVATIFTTLMRHFFSPFSEELQAVAQKLVKPSIEVFGTICRELRPTPSRSHYTFNLREIWKVFQGVTFLSPKVTRSKLQVIKCWIHENSRVFGDRLINDEDRAWLRDLLLAQAKTHFGFTEKEIFSRDRLVFADFCEPSGDRYYEEVTDLQRWKAVIEDFISDYNATNSVGMNLVAFLDACEHVSRICRILRQPSGHALLLGVRGSGRQSLSRLASFIMDCDAFQVEIGKGYGMNEWREDLKTCFLRCGLEQKIQTFLLEESRVVHEEMLEDMNNVLNYGDLPNLYRKEDLEEILNSCKGVCTQMGMAPTKTNIFNAYVRRVKANLHVILAMSPVGDAFRTRLRMFPSLINCCTIDWFSEWPAEALVSVARLQLESENLSLPDQDAAIEVLQFLHRSSQEASKTFLAEMRRQVFVTPTCFLELLRTLTDTVKSKQLELTTIAERFEKGLGKLEDAAHQVETMQQQLQEWQPVLIATSEEVEQKMIQIRIDRALADETKVRVEQEEAEASAKAAETKALKDDAQRDLDEALPAFDQAVECLKKLKAEQVREVKALTKPPAGVLLTMEAVCIMFQVQPVKKPDPSRPGGKIEDYWESAQHKLLKDPKKLLEDLLNYDKDNIPDTIIARIAPYIERPDFDPGAIKKASVACEAICMWVRAMVCYYNVAKAVEPKRAKLRLAEEELSVTTRNLNATKARLQEVERKIERLAEEFAVAMERKEQLTADIEMCQVKVNRAQPLLMGLSDEKERWTAQAETSTRLYGLIPGHAIVSAGMITYGGPFSAAYRADLEAAWFAKLEDVGIPHTAGCNLRQFLGDPVKIRQWNVAGLPNDELSIENGIIIDRSRRWPLMIDPQTQANRFIKNMGRASDQGFETCKLTEGNFLREIELAVQFGKWMLIDNVSETLEPALEPIFLQQKFKDSQGWSVRLGDKLVPWSPHFKLFMTTANPNPRYPPEVFAKLTILNFSITPEGLEEQMLGLVVSLEAPDLEEKKNALVLNNAKMTKELKNLEDKILQLLSQSQGNILEDEVLINTLAASKRTAAEINQRVKEAEVTEGEIDKAREWYRPVAFRASLLFFCIVDLASIEPMYQYSLQWFQAVVGIGVEEVPPTNDKEERLRNLNDHITYLIYENVSRSLFERHKILFSFSLGLKIQAQHPVDHWELRFLLTGPTGEPGFREANPTSWLSDKQWEGICALAELPAFLGLDSFFVKAPDAFRGVYDAGEAHEEPFPGRWDELTPIQKMCILRLIRSDKLIDAAVNYVSNELGQRFVDPPTFDLARSYKDASNVTPLIFILSQGSDPVASLLDFAKDMNMGRRLESIALGQGQGEKARRLIEEACNRGGWVLLQNCHLAASWMAELEKICDSLKKDEVHRDFRLWLSSMPSRNFPVSILQNGVKMTNEPPTGIRANMLRLYASIDDRTLDSSKKPEEFRKLMFAFCFFHAIVQDRRKFGPVGWNIQYEFTTEDLIVCQRQLRIFLDSYDEVPYKVLIFLGAKINYGGRVTDEHDKRLIECILTSYVNEHLIEKGSAYKFSSSGLYYCPDATDQAGFVKYVQGLPLNSSPEAFGLHENANIKFAQIEGMHLLNSILSMAPRSSGGGRRTREQDVEETASQILEKLAGEFNIEDIQRKYPTCYEESMNTVLMQDAIRYNGLIKVMKKSIVQLQMALKGRIVMTEELDKVADALFDNQVPKLWADKGFLSMKPLSSWTRDLHSRISFIQKWIDSGVPVCFWISGLFFPQAFLTGVLQNYARKCRIAVDRLSFEYKLMDDLDATTVKERPHEGCYVHGIFLEGSRWDREKHLLAPSKPKILFEELPVLWLLPTPDRAPPITGIYKCPIYKVPSRKGTLSTTGHSTNYVISVELPTSDPEAVPIKAGVAGFLSLQD</sequence>
<dbReference type="FunFam" id="3.40.50.300:FF:000362">
    <property type="entry name" value="Dynein, axonemal, heavy chain 6"/>
    <property type="match status" value="1"/>
</dbReference>
<dbReference type="Gene3D" id="1.20.1270.280">
    <property type="match status" value="1"/>
</dbReference>
<protein>
    <submittedName>
        <fullName evidence="19">Putative dynein heavy chain 2</fullName>
    </submittedName>
</protein>
<dbReference type="Gene3D" id="1.10.8.1220">
    <property type="match status" value="1"/>
</dbReference>
<evidence type="ECO:0000256" key="2">
    <source>
        <dbReference type="ARBA" id="ARBA00004430"/>
    </source>
</evidence>
<dbReference type="FunFam" id="1.10.8.1220:FF:000001">
    <property type="entry name" value="Dynein axonemal heavy chain 5"/>
    <property type="match status" value="1"/>
</dbReference>
<keyword evidence="13" id="KW-0505">Motor protein</keyword>
<dbReference type="FunFam" id="1.20.140.100:FF:000004">
    <property type="entry name" value="Dynein axonemal heavy chain 6"/>
    <property type="match status" value="1"/>
</dbReference>
<dbReference type="PANTHER" id="PTHR22878">
    <property type="entry name" value="DYNEIN HEAVY CHAIN 6, AXONEMAL-LIKE-RELATED"/>
    <property type="match status" value="1"/>
</dbReference>
<dbReference type="InterPro" id="IPR041228">
    <property type="entry name" value="Dynein_C"/>
</dbReference>
<dbReference type="InterPro" id="IPR013602">
    <property type="entry name" value="Dynein_heavy_linker"/>
</dbReference>
<dbReference type="FunFam" id="1.10.287.2620:FF:000002">
    <property type="entry name" value="Dynein heavy chain 2, axonemal"/>
    <property type="match status" value="1"/>
</dbReference>
<feature type="region of interest" description="Disordered" evidence="17">
    <location>
        <begin position="1"/>
        <end position="24"/>
    </location>
</feature>
<evidence type="ECO:0000313" key="20">
    <source>
        <dbReference type="Proteomes" id="UP000224006"/>
    </source>
</evidence>
<comment type="caution">
    <text evidence="19">The sequence shown here is derived from an EMBL/GenBank/DDBJ whole genome shotgun (WGS) entry which is preliminary data.</text>
</comment>
<dbReference type="GO" id="GO:0051959">
    <property type="term" value="F:dynein light intermediate chain binding"/>
    <property type="evidence" value="ECO:0007669"/>
    <property type="project" value="InterPro"/>
</dbReference>
<dbReference type="Pfam" id="PF12780">
    <property type="entry name" value="AAA_8"/>
    <property type="match status" value="1"/>
</dbReference>
<dbReference type="InterPro" id="IPR024317">
    <property type="entry name" value="Dynein_heavy_chain_D4_dom"/>
</dbReference>
<dbReference type="OrthoDB" id="537704at2759"/>
<dbReference type="SMART" id="SM00382">
    <property type="entry name" value="AAA"/>
    <property type="match status" value="3"/>
</dbReference>
<keyword evidence="20" id="KW-1185">Reference proteome</keyword>
<dbReference type="InterPro" id="IPR042228">
    <property type="entry name" value="Dynein_linker_3"/>
</dbReference>
<dbReference type="InterPro" id="IPR041658">
    <property type="entry name" value="AAA_lid_11"/>
</dbReference>
<dbReference type="FunFam" id="3.40.50.300:FF:002141">
    <property type="entry name" value="Dynein heavy chain"/>
    <property type="match status" value="1"/>
</dbReference>
<dbReference type="GO" id="GO:0005858">
    <property type="term" value="C:axonemal dynein complex"/>
    <property type="evidence" value="ECO:0007669"/>
    <property type="project" value="UniProtKB-ARBA"/>
</dbReference>
<evidence type="ECO:0000256" key="3">
    <source>
        <dbReference type="ARBA" id="ARBA00008887"/>
    </source>
</evidence>
<keyword evidence="12" id="KW-0969">Cilium</keyword>
<dbReference type="InterPro" id="IPR041466">
    <property type="entry name" value="Dynein_AAA5_ext"/>
</dbReference>
<dbReference type="Gene3D" id="3.10.490.20">
    <property type="match status" value="1"/>
</dbReference>
<dbReference type="VEuPathDB" id="ToxoDB:BESB_003790"/>
<dbReference type="FunFam" id="1.10.8.720:FF:000001">
    <property type="entry name" value="dynein heavy chain 7, axonemal"/>
    <property type="match status" value="1"/>
</dbReference>
<dbReference type="Gene3D" id="3.40.50.300">
    <property type="entry name" value="P-loop containing nucleotide triphosphate hydrolases"/>
    <property type="match status" value="5"/>
</dbReference>
<dbReference type="Gene3D" id="1.20.140.100">
    <property type="entry name" value="Dynein heavy chain, N-terminal domain 2"/>
    <property type="match status" value="1"/>
</dbReference>
<dbReference type="Gene3D" id="1.10.8.710">
    <property type="match status" value="1"/>
</dbReference>
<dbReference type="Proteomes" id="UP000224006">
    <property type="component" value="Chromosome I"/>
</dbReference>
<dbReference type="Gene3D" id="1.10.472.130">
    <property type="match status" value="1"/>
</dbReference>
<dbReference type="Pfam" id="PF17852">
    <property type="entry name" value="Dynein_AAA_lid"/>
    <property type="match status" value="1"/>
</dbReference>
<keyword evidence="14" id="KW-0206">Cytoskeleton</keyword>
<proteinExistence type="inferred from homology"/>
<evidence type="ECO:0000256" key="11">
    <source>
        <dbReference type="ARBA" id="ARBA00023054"/>
    </source>
</evidence>
<feature type="domain" description="AAA+ ATPase" evidence="18">
    <location>
        <begin position="1763"/>
        <end position="1913"/>
    </location>
</feature>
<dbReference type="InterPro" id="IPR041589">
    <property type="entry name" value="DNAH3_AAA_lid_1"/>
</dbReference>
<dbReference type="FunFam" id="1.20.1270.280:FF:000001">
    <property type="entry name" value="dynein heavy chain 7, axonemal"/>
    <property type="match status" value="1"/>
</dbReference>
<dbReference type="Pfam" id="PF12777">
    <property type="entry name" value="MT"/>
    <property type="match status" value="1"/>
</dbReference>
<keyword evidence="4" id="KW-0963">Cytoplasm</keyword>
<dbReference type="Gene3D" id="3.20.180.20">
    <property type="entry name" value="Dynein heavy chain, N-terminal domain 2"/>
    <property type="match status" value="1"/>
</dbReference>
<comment type="subcellular location">
    <subcellularLocation>
        <location evidence="1">Cell projection</location>
        <location evidence="1">Cilium</location>
        <location evidence="1">Flagellum</location>
    </subcellularLocation>
    <subcellularLocation>
        <location evidence="2">Cytoplasm</location>
        <location evidence="2">Cytoskeleton</location>
        <location evidence="2">Cilium axoneme</location>
    </subcellularLocation>
</comment>
<evidence type="ECO:0000256" key="13">
    <source>
        <dbReference type="ARBA" id="ARBA00023175"/>
    </source>
</evidence>
<keyword evidence="6" id="KW-0677">Repeat</keyword>
<dbReference type="FunFam" id="1.20.920.30:FF:000005">
    <property type="entry name" value="Dynein, axonemal, heavy chain 2"/>
    <property type="match status" value="1"/>
</dbReference>
<evidence type="ECO:0000256" key="10">
    <source>
        <dbReference type="ARBA" id="ARBA00023017"/>
    </source>
</evidence>
<name>A0A2A9MHM3_BESBE</name>